<name>A0A0P6X8B6_9CHLR</name>
<keyword evidence="2" id="KW-1185">Reference proteome</keyword>
<dbReference type="EMBL" id="LGCL01000019">
    <property type="protein sequence ID" value="KPL78332.1"/>
    <property type="molecule type" value="Genomic_DNA"/>
</dbReference>
<comment type="caution">
    <text evidence="1">The sequence shown here is derived from an EMBL/GenBank/DDBJ whole genome shotgun (WGS) entry which is preliminary data.</text>
</comment>
<accession>A0A0P6X8B6</accession>
<organism evidence="1 2">
    <name type="scientific">Ornatilinea apprima</name>
    <dbReference type="NCBI Taxonomy" id="1134406"/>
    <lineage>
        <taxon>Bacteria</taxon>
        <taxon>Bacillati</taxon>
        <taxon>Chloroflexota</taxon>
        <taxon>Anaerolineae</taxon>
        <taxon>Anaerolineales</taxon>
        <taxon>Anaerolineaceae</taxon>
        <taxon>Ornatilinea</taxon>
    </lineage>
</organism>
<sequence length="70" mass="7681">MGFYGHTFPILMESLTPQAGCWAGRKNGLCRIPLELLFPKKMKIIPGQAASLNLPQSASSQTLPLKGLRR</sequence>
<evidence type="ECO:0000313" key="1">
    <source>
        <dbReference type="EMBL" id="KPL78332.1"/>
    </source>
</evidence>
<protein>
    <submittedName>
        <fullName evidence="1">Uncharacterized protein</fullName>
    </submittedName>
</protein>
<dbReference type="Proteomes" id="UP000050417">
    <property type="component" value="Unassembled WGS sequence"/>
</dbReference>
<dbReference type="STRING" id="1134406.ADN00_07735"/>
<reference evidence="1 2" key="1">
    <citation type="submission" date="2015-07" db="EMBL/GenBank/DDBJ databases">
        <title>Genome sequence of Ornatilinea apprima DSM 23815.</title>
        <authorList>
            <person name="Hemp J."/>
            <person name="Ward L.M."/>
            <person name="Pace L.A."/>
            <person name="Fischer W.W."/>
        </authorList>
    </citation>
    <scope>NUCLEOTIDE SEQUENCE [LARGE SCALE GENOMIC DNA]</scope>
    <source>
        <strain evidence="1 2">P3M-1</strain>
    </source>
</reference>
<proteinExistence type="predicted"/>
<evidence type="ECO:0000313" key="2">
    <source>
        <dbReference type="Proteomes" id="UP000050417"/>
    </source>
</evidence>
<gene>
    <name evidence="1" type="ORF">ADN00_07735</name>
</gene>
<dbReference type="AlphaFoldDB" id="A0A0P6X8B6"/>